<gene>
    <name evidence="1" type="ORF">IAD49_01915</name>
</gene>
<evidence type="ECO:0000313" key="2">
    <source>
        <dbReference type="Proteomes" id="UP000824087"/>
    </source>
</evidence>
<reference evidence="1" key="1">
    <citation type="submission" date="2020-10" db="EMBL/GenBank/DDBJ databases">
        <authorList>
            <person name="Gilroy R."/>
        </authorList>
    </citation>
    <scope>NUCLEOTIDE SEQUENCE</scope>
    <source>
        <strain evidence="1">CHK197-8231</strain>
    </source>
</reference>
<comment type="caution">
    <text evidence="1">The sequence shown here is derived from an EMBL/GenBank/DDBJ whole genome shotgun (WGS) entry which is preliminary data.</text>
</comment>
<protein>
    <submittedName>
        <fullName evidence="1">Outer spore coat protein CotE</fullName>
    </submittedName>
</protein>
<evidence type="ECO:0000313" key="1">
    <source>
        <dbReference type="EMBL" id="HIU22318.1"/>
    </source>
</evidence>
<organism evidence="1 2">
    <name type="scientific">Candidatus Fimihabitans intestinipullorum</name>
    <dbReference type="NCBI Taxonomy" id="2840820"/>
    <lineage>
        <taxon>Bacteria</taxon>
        <taxon>Bacillati</taxon>
        <taxon>Mycoplasmatota</taxon>
        <taxon>Mycoplasmatota incertae sedis</taxon>
        <taxon>Candidatus Fimihabitans</taxon>
    </lineage>
</organism>
<accession>A0A9D1HTJ9</accession>
<dbReference type="EMBL" id="DVML01000011">
    <property type="protein sequence ID" value="HIU22318.1"/>
    <property type="molecule type" value="Genomic_DNA"/>
</dbReference>
<name>A0A9D1HTJ9_9BACT</name>
<dbReference type="Pfam" id="PF10628">
    <property type="entry name" value="CotE"/>
    <property type="match status" value="1"/>
</dbReference>
<dbReference type="AlphaFoldDB" id="A0A9D1HTJ9"/>
<dbReference type="InterPro" id="IPR018901">
    <property type="entry name" value="Spore_coat_CotE"/>
</dbReference>
<proteinExistence type="predicted"/>
<dbReference type="Proteomes" id="UP000824087">
    <property type="component" value="Unassembled WGS sequence"/>
</dbReference>
<reference evidence="1" key="2">
    <citation type="journal article" date="2021" name="PeerJ">
        <title>Extensive microbial diversity within the chicken gut microbiome revealed by metagenomics and culture.</title>
        <authorList>
            <person name="Gilroy R."/>
            <person name="Ravi A."/>
            <person name="Getino M."/>
            <person name="Pursley I."/>
            <person name="Horton D.L."/>
            <person name="Alikhan N.F."/>
            <person name="Baker D."/>
            <person name="Gharbi K."/>
            <person name="Hall N."/>
            <person name="Watson M."/>
            <person name="Adriaenssens E.M."/>
            <person name="Foster-Nyarko E."/>
            <person name="Jarju S."/>
            <person name="Secka A."/>
            <person name="Antonio M."/>
            <person name="Oren A."/>
            <person name="Chaudhuri R.R."/>
            <person name="La Ragione R."/>
            <person name="Hildebrand F."/>
            <person name="Pallen M.J."/>
        </authorList>
    </citation>
    <scope>NUCLEOTIDE SEQUENCE</scope>
    <source>
        <strain evidence="1">CHK197-8231</strain>
    </source>
</reference>
<sequence length="177" mass="20196">MALYKEIVTKAVIGKGKKYFKNSYTLTPTDQPTTVLGCWVINHQFKGYKTGDKIGVDGSYDVNIWYSYENDSKTTVVNKKIEYNDLFNVKTKASADLSGDTDIIVRTLKQPNCVKVNIEDDGTISFDIEKELGVEIVGETKVKISVEEDEEPWEEVEDEMTEEVEEQIENEVDEKYI</sequence>
<keyword evidence="1" id="KW-0946">Virion</keyword>
<keyword evidence="1" id="KW-0167">Capsid protein</keyword>